<dbReference type="GO" id="GO:0005774">
    <property type="term" value="C:vacuolar membrane"/>
    <property type="evidence" value="ECO:0007669"/>
    <property type="project" value="UniProtKB-SubCell"/>
</dbReference>
<keyword evidence="2" id="KW-1185">Reference proteome</keyword>
<dbReference type="GO" id="GO:0010008">
    <property type="term" value="C:endosome membrane"/>
    <property type="evidence" value="ECO:0007669"/>
    <property type="project" value="UniProtKB-SubCell"/>
</dbReference>
<gene>
    <name evidence="1" type="primary">SKDI08G1510</name>
    <name evidence="1" type="ORF">SKDI_08G1510</name>
</gene>
<name>A0AA35NTR3_SACK1</name>
<dbReference type="OrthoDB" id="10254720at2759"/>
<dbReference type="CDD" id="cd07280">
    <property type="entry name" value="PX_YPT35"/>
    <property type="match status" value="1"/>
</dbReference>
<dbReference type="Pfam" id="PF00787">
    <property type="entry name" value="PX"/>
    <property type="match status" value="1"/>
</dbReference>
<accession>A0AA35NTR3</accession>
<dbReference type="Proteomes" id="UP001162087">
    <property type="component" value="Chromosome 8"/>
</dbReference>
<organism evidence="1 2">
    <name type="scientific">Saccharomyces kudriavzevii (strain ATCC MYA-4449 / AS 2.2408 / CBS 8840 / NBRC 1802 / NCYC 2889)</name>
    <name type="common">Yeast</name>
    <dbReference type="NCBI Taxonomy" id="226230"/>
    <lineage>
        <taxon>Eukaryota</taxon>
        <taxon>Fungi</taxon>
        <taxon>Dikarya</taxon>
        <taxon>Ascomycota</taxon>
        <taxon>Saccharomycotina</taxon>
        <taxon>Saccharomycetes</taxon>
        <taxon>Saccharomycetales</taxon>
        <taxon>Saccharomycetaceae</taxon>
        <taxon>Saccharomyces</taxon>
    </lineage>
</organism>
<protein>
    <submittedName>
        <fullName evidence="1">Uncharacterized protein</fullName>
    </submittedName>
</protein>
<dbReference type="InterPro" id="IPR036871">
    <property type="entry name" value="PX_dom_sf"/>
</dbReference>
<dbReference type="PROSITE" id="PS50195">
    <property type="entry name" value="PX"/>
    <property type="match status" value="1"/>
</dbReference>
<evidence type="ECO:0000313" key="1">
    <source>
        <dbReference type="EMBL" id="CAI4063820.1"/>
    </source>
</evidence>
<reference evidence="1" key="1">
    <citation type="submission" date="2022-10" db="EMBL/GenBank/DDBJ databases">
        <authorList>
            <person name="Byrne P K."/>
        </authorList>
    </citation>
    <scope>NUCLEOTIDE SEQUENCE</scope>
    <source>
        <strain evidence="1">IFO1802</strain>
    </source>
</reference>
<evidence type="ECO:0000313" key="2">
    <source>
        <dbReference type="Proteomes" id="UP001162087"/>
    </source>
</evidence>
<dbReference type="EMBL" id="OX365903">
    <property type="protein sequence ID" value="CAI4063820.1"/>
    <property type="molecule type" value="Genomic_DNA"/>
</dbReference>
<dbReference type="Gene3D" id="3.30.1520.10">
    <property type="entry name" value="Phox-like domain"/>
    <property type="match status" value="1"/>
</dbReference>
<dbReference type="SUPFAM" id="SSF64268">
    <property type="entry name" value="PX domain"/>
    <property type="match status" value="1"/>
</dbReference>
<dbReference type="InterPro" id="IPR037917">
    <property type="entry name" value="Ypt35_PX"/>
</dbReference>
<dbReference type="InterPro" id="IPR001683">
    <property type="entry name" value="PX_dom"/>
</dbReference>
<sequence>MNDKISILPPEPIQLLDEDTTEPEFEVDSQQENEEPTSTSNSNGSNSNGSDWGTSIIRTRPRRGSSINANFSFQKAHVSDCTIINGDHGTKFAVWRITVFLEPNLTVFSAQKESYKIQTYRRYSDFVKLRENLLTRIQTAKPEKLHFLQIPHLPPSVQWYSTWKYQQVNLNKDWLAKRQRGLEYFLNHVILNSGLVEIAKDILIQFLEPSKILA</sequence>
<dbReference type="SMART" id="SM00312">
    <property type="entry name" value="PX"/>
    <property type="match status" value="1"/>
</dbReference>
<dbReference type="GO" id="GO:0032266">
    <property type="term" value="F:phosphatidylinositol-3-phosphate binding"/>
    <property type="evidence" value="ECO:0007669"/>
    <property type="project" value="InterPro"/>
</dbReference>
<proteinExistence type="predicted"/>